<comment type="caution">
    <text evidence="2">The sequence shown here is derived from an EMBL/GenBank/DDBJ whole genome shotgun (WGS) entry which is preliminary data.</text>
</comment>
<sequence>MSLFQLIGTIGNPLPSYGSYLSATKLLSNIIRLLIVGAGLYALVNFVIAGIGFINSAGNPEGIQKSWAKIYQSVIGLSVVMLSFAFAALLGLLLYGDPSAILQPEITGPGG</sequence>
<dbReference type="AlphaFoldDB" id="A0A1G1VNB8"/>
<keyword evidence="1" id="KW-0472">Membrane</keyword>
<name>A0A1G1VNB8_9BACT</name>
<evidence type="ECO:0000256" key="1">
    <source>
        <dbReference type="SAM" id="Phobius"/>
    </source>
</evidence>
<evidence type="ECO:0000313" key="2">
    <source>
        <dbReference type="EMBL" id="OGY16853.1"/>
    </source>
</evidence>
<proteinExistence type="predicted"/>
<accession>A0A1G1VNB8</accession>
<dbReference type="Proteomes" id="UP000179069">
    <property type="component" value="Unassembled WGS sequence"/>
</dbReference>
<keyword evidence="1" id="KW-1133">Transmembrane helix</keyword>
<protein>
    <submittedName>
        <fullName evidence="2">Uncharacterized protein</fullName>
    </submittedName>
</protein>
<keyword evidence="1" id="KW-0812">Transmembrane</keyword>
<gene>
    <name evidence="2" type="ORF">A2785_03755</name>
</gene>
<evidence type="ECO:0000313" key="3">
    <source>
        <dbReference type="Proteomes" id="UP000179069"/>
    </source>
</evidence>
<feature type="transmembrane region" description="Helical" evidence="1">
    <location>
        <begin position="74"/>
        <end position="95"/>
    </location>
</feature>
<feature type="transmembrane region" description="Helical" evidence="1">
    <location>
        <begin position="30"/>
        <end position="54"/>
    </location>
</feature>
<dbReference type="EMBL" id="MHCI01000009">
    <property type="protein sequence ID" value="OGY16853.1"/>
    <property type="molecule type" value="Genomic_DNA"/>
</dbReference>
<reference evidence="2 3" key="1">
    <citation type="journal article" date="2016" name="Nat. Commun.">
        <title>Thousands of microbial genomes shed light on interconnected biogeochemical processes in an aquifer system.</title>
        <authorList>
            <person name="Anantharaman K."/>
            <person name="Brown C.T."/>
            <person name="Hug L.A."/>
            <person name="Sharon I."/>
            <person name="Castelle C.J."/>
            <person name="Probst A.J."/>
            <person name="Thomas B.C."/>
            <person name="Singh A."/>
            <person name="Wilkins M.J."/>
            <person name="Karaoz U."/>
            <person name="Brodie E.L."/>
            <person name="Williams K.H."/>
            <person name="Hubbard S.S."/>
            <person name="Banfield J.F."/>
        </authorList>
    </citation>
    <scope>NUCLEOTIDE SEQUENCE [LARGE SCALE GENOMIC DNA]</scope>
</reference>
<organism evidence="2 3">
    <name type="scientific">Candidatus Chisholmbacteria bacterium RIFCSPHIGHO2_01_FULL_49_18</name>
    <dbReference type="NCBI Taxonomy" id="1797590"/>
    <lineage>
        <taxon>Bacteria</taxon>
        <taxon>Candidatus Chisholmiibacteriota</taxon>
    </lineage>
</organism>